<dbReference type="GO" id="GO:0006310">
    <property type="term" value="P:DNA recombination"/>
    <property type="evidence" value="ECO:0007669"/>
    <property type="project" value="UniProtKB-KW"/>
</dbReference>
<keyword evidence="4" id="KW-1185">Reference proteome</keyword>
<evidence type="ECO:0000313" key="4">
    <source>
        <dbReference type="Proteomes" id="UP000179524"/>
    </source>
</evidence>
<reference evidence="3 4" key="1">
    <citation type="submission" date="2016-10" db="EMBL/GenBank/DDBJ databases">
        <title>Draft genome sequences of four alkaliphilic bacteria belonging to the Anaerobacillus genus.</title>
        <authorList>
            <person name="Bassil N.M."/>
            <person name="Lloyd J.R."/>
        </authorList>
    </citation>
    <scope>NUCLEOTIDE SEQUENCE [LARGE SCALE GENOMIC DNA]</scope>
    <source>
        <strain evidence="3 4">DSM 18345</strain>
    </source>
</reference>
<organism evidence="3 4">
    <name type="scientific">Anaerobacillus alkalilacustris</name>
    <dbReference type="NCBI Taxonomy" id="393763"/>
    <lineage>
        <taxon>Bacteria</taxon>
        <taxon>Bacillati</taxon>
        <taxon>Bacillota</taxon>
        <taxon>Bacilli</taxon>
        <taxon>Bacillales</taxon>
        <taxon>Bacillaceae</taxon>
        <taxon>Anaerobacillus</taxon>
    </lineage>
</organism>
<dbReference type="AlphaFoldDB" id="A0A1S2LJ10"/>
<dbReference type="PANTHER" id="PTHR30349">
    <property type="entry name" value="PHAGE INTEGRASE-RELATED"/>
    <property type="match status" value="1"/>
</dbReference>
<dbReference type="InterPro" id="IPR050090">
    <property type="entry name" value="Tyrosine_recombinase_XerCD"/>
</dbReference>
<evidence type="ECO:0000313" key="3">
    <source>
        <dbReference type="EMBL" id="OIJ12509.1"/>
    </source>
</evidence>
<dbReference type="OrthoDB" id="9788852at2"/>
<proteinExistence type="predicted"/>
<keyword evidence="1" id="KW-0233">DNA recombination</keyword>
<name>A0A1S2LJ10_9BACI</name>
<protein>
    <submittedName>
        <fullName evidence="3">Site-specific integrase</fullName>
    </submittedName>
</protein>
<evidence type="ECO:0000259" key="2">
    <source>
        <dbReference type="PROSITE" id="PS51898"/>
    </source>
</evidence>
<feature type="domain" description="Tyr recombinase" evidence="2">
    <location>
        <begin position="1"/>
        <end position="183"/>
    </location>
</feature>
<dbReference type="Pfam" id="PF00589">
    <property type="entry name" value="Phage_integrase"/>
    <property type="match status" value="1"/>
</dbReference>
<dbReference type="PROSITE" id="PS51898">
    <property type="entry name" value="TYR_RECOMBINASE"/>
    <property type="match status" value="1"/>
</dbReference>
<dbReference type="SUPFAM" id="SSF56349">
    <property type="entry name" value="DNA breaking-rejoining enzymes"/>
    <property type="match status" value="1"/>
</dbReference>
<dbReference type="EMBL" id="MLQR01000031">
    <property type="protein sequence ID" value="OIJ12509.1"/>
    <property type="molecule type" value="Genomic_DNA"/>
</dbReference>
<accession>A0A1S2LJ10</accession>
<dbReference type="RefSeq" id="WP_071310187.1">
    <property type="nucleotide sequence ID" value="NZ_MLQR01000031.1"/>
</dbReference>
<dbReference type="InterPro" id="IPR002104">
    <property type="entry name" value="Integrase_catalytic"/>
</dbReference>
<sequence length="186" mass="21425">MEFVEAIKDRKKIKEIKEVLFKRSKRDYLLFTLGINTGLKVSDLLNLKKYEIVERNDRVKDYLSDCDKETSLVYLNEQVKTAVYEYLKTVPFLSDDDYVFKSKKGTAPITRQQAYRIINSVAKEVGINSKIGTHTLRKTFGYHAYCGGVAVSILQKLFHHSSKGETMKYIGIEKGENIRSQIDVNL</sequence>
<dbReference type="Proteomes" id="UP000179524">
    <property type="component" value="Unassembled WGS sequence"/>
</dbReference>
<dbReference type="GO" id="GO:0003677">
    <property type="term" value="F:DNA binding"/>
    <property type="evidence" value="ECO:0007669"/>
    <property type="project" value="InterPro"/>
</dbReference>
<dbReference type="Gene3D" id="1.10.443.10">
    <property type="entry name" value="Intergrase catalytic core"/>
    <property type="match status" value="1"/>
</dbReference>
<dbReference type="GO" id="GO:0015074">
    <property type="term" value="P:DNA integration"/>
    <property type="evidence" value="ECO:0007669"/>
    <property type="project" value="InterPro"/>
</dbReference>
<comment type="caution">
    <text evidence="3">The sequence shown here is derived from an EMBL/GenBank/DDBJ whole genome shotgun (WGS) entry which is preliminary data.</text>
</comment>
<dbReference type="PANTHER" id="PTHR30349:SF82">
    <property type="entry name" value="INTEGRASE_RECOMBINASE YOEC-RELATED"/>
    <property type="match status" value="1"/>
</dbReference>
<gene>
    <name evidence="3" type="ORF">BKP37_13865</name>
</gene>
<dbReference type="InterPro" id="IPR013762">
    <property type="entry name" value="Integrase-like_cat_sf"/>
</dbReference>
<evidence type="ECO:0000256" key="1">
    <source>
        <dbReference type="ARBA" id="ARBA00023172"/>
    </source>
</evidence>
<dbReference type="InterPro" id="IPR011010">
    <property type="entry name" value="DNA_brk_join_enz"/>
</dbReference>